<organism evidence="2 3">
    <name type="scientific">Chryseobacterium candidae</name>
    <dbReference type="NCBI Taxonomy" id="1978493"/>
    <lineage>
        <taxon>Bacteria</taxon>
        <taxon>Pseudomonadati</taxon>
        <taxon>Bacteroidota</taxon>
        <taxon>Flavobacteriia</taxon>
        <taxon>Flavobacteriales</taxon>
        <taxon>Weeksellaceae</taxon>
        <taxon>Chryseobacterium group</taxon>
        <taxon>Chryseobacterium</taxon>
    </lineage>
</organism>
<keyword evidence="1" id="KW-1133">Transmembrane helix</keyword>
<proteinExistence type="predicted"/>
<dbReference type="EMBL" id="SDLV01000015">
    <property type="protein sequence ID" value="THV61927.1"/>
    <property type="molecule type" value="Genomic_DNA"/>
</dbReference>
<evidence type="ECO:0008006" key="4">
    <source>
        <dbReference type="Google" id="ProtNLM"/>
    </source>
</evidence>
<keyword evidence="1" id="KW-0812">Transmembrane</keyword>
<keyword evidence="1" id="KW-0472">Membrane</keyword>
<name>A0ABY2R8M3_9FLAO</name>
<evidence type="ECO:0000256" key="1">
    <source>
        <dbReference type="SAM" id="Phobius"/>
    </source>
</evidence>
<keyword evidence="3" id="KW-1185">Reference proteome</keyword>
<comment type="caution">
    <text evidence="2">The sequence shown here is derived from an EMBL/GenBank/DDBJ whole genome shotgun (WGS) entry which is preliminary data.</text>
</comment>
<dbReference type="RefSeq" id="WP_136521899.1">
    <property type="nucleotide sequence ID" value="NZ_SDLV01000015.1"/>
</dbReference>
<feature type="transmembrane region" description="Helical" evidence="1">
    <location>
        <begin position="18"/>
        <end position="41"/>
    </location>
</feature>
<dbReference type="Proteomes" id="UP000306038">
    <property type="component" value="Unassembled WGS sequence"/>
</dbReference>
<evidence type="ECO:0000313" key="3">
    <source>
        <dbReference type="Proteomes" id="UP000306038"/>
    </source>
</evidence>
<reference evidence="2 3" key="1">
    <citation type="submission" date="2019-01" db="EMBL/GenBank/DDBJ databases">
        <authorList>
            <person name="B I."/>
            <person name="Ch S."/>
            <person name="Ch V.R."/>
        </authorList>
    </citation>
    <scope>NUCLEOTIDE SEQUENCE [LARGE SCALE GENOMIC DNA]</scope>
    <source>
        <strain evidence="2 3">JC507</strain>
    </source>
</reference>
<sequence length="298" mass="34780">MSLINFQFGEFESSSPGWFGWLSLFSSIAITSLSIWFAYYLGEKTYKRDKDDKASEEARNIKSENELFTNSLLELQNSVQIQIGFLKEYIENKDFRLKINPTLQVNFLKFIKVKTLYNERSDQEIRTLNHLLASLYSNDTILENLRSELNNFISKYNIHETKFKNGYRQILYTKFFKFSNLRAVNYRENAGRIEWAYNADDIFMQEYFILTQADIANDDTSTASHNKIDENFLLPIIELSKNHVPRDAIAIEVLDIANDAHSAYLDMQALTQAHFNVINSYLTTLEDLNVEIQEFLTA</sequence>
<accession>A0ABY2R8M3</accession>
<evidence type="ECO:0000313" key="2">
    <source>
        <dbReference type="EMBL" id="THV61927.1"/>
    </source>
</evidence>
<gene>
    <name evidence="2" type="ORF">EK417_08440</name>
</gene>
<protein>
    <recommendedName>
        <fullName evidence="4">Phage abortive infection protein</fullName>
    </recommendedName>
</protein>